<name>A0A8J5K8T5_HOMAM</name>
<proteinExistence type="predicted"/>
<reference evidence="3" key="1">
    <citation type="journal article" date="2021" name="Sci. Adv.">
        <title>The American lobster genome reveals insights on longevity, neural, and immune adaptations.</title>
        <authorList>
            <person name="Polinski J.M."/>
            <person name="Zimin A.V."/>
            <person name="Clark K.F."/>
            <person name="Kohn A.B."/>
            <person name="Sadowski N."/>
            <person name="Timp W."/>
            <person name="Ptitsyn A."/>
            <person name="Khanna P."/>
            <person name="Romanova D.Y."/>
            <person name="Williams P."/>
            <person name="Greenwood S.J."/>
            <person name="Moroz L.L."/>
            <person name="Walt D.R."/>
            <person name="Bodnar A.G."/>
        </authorList>
    </citation>
    <scope>NUCLEOTIDE SEQUENCE</scope>
    <source>
        <strain evidence="3">GMGI-L3</strain>
    </source>
</reference>
<keyword evidence="4" id="KW-1185">Reference proteome</keyword>
<gene>
    <name evidence="3" type="ORF">Hamer_G024096</name>
</gene>
<evidence type="ECO:0000256" key="1">
    <source>
        <dbReference type="SAM" id="MobiDB-lite"/>
    </source>
</evidence>
<evidence type="ECO:0000256" key="2">
    <source>
        <dbReference type="SAM" id="SignalP"/>
    </source>
</evidence>
<dbReference type="Proteomes" id="UP000747542">
    <property type="component" value="Unassembled WGS sequence"/>
</dbReference>
<organism evidence="3 4">
    <name type="scientific">Homarus americanus</name>
    <name type="common">American lobster</name>
    <dbReference type="NCBI Taxonomy" id="6706"/>
    <lineage>
        <taxon>Eukaryota</taxon>
        <taxon>Metazoa</taxon>
        <taxon>Ecdysozoa</taxon>
        <taxon>Arthropoda</taxon>
        <taxon>Crustacea</taxon>
        <taxon>Multicrustacea</taxon>
        <taxon>Malacostraca</taxon>
        <taxon>Eumalacostraca</taxon>
        <taxon>Eucarida</taxon>
        <taxon>Decapoda</taxon>
        <taxon>Pleocyemata</taxon>
        <taxon>Astacidea</taxon>
        <taxon>Nephropoidea</taxon>
        <taxon>Nephropidae</taxon>
        <taxon>Homarus</taxon>
    </lineage>
</organism>
<keyword evidence="2" id="KW-0732">Signal</keyword>
<dbReference type="OrthoDB" id="6358546at2759"/>
<feature type="chain" id="PRO_5035197714" evidence="2">
    <location>
        <begin position="20"/>
        <end position="208"/>
    </location>
</feature>
<protein>
    <submittedName>
        <fullName evidence="3">Uncharacterized protein</fullName>
    </submittedName>
</protein>
<accession>A0A8J5K8T5</accession>
<dbReference type="AlphaFoldDB" id="A0A8J5K8T5"/>
<feature type="signal peptide" evidence="2">
    <location>
        <begin position="1"/>
        <end position="19"/>
    </location>
</feature>
<evidence type="ECO:0000313" key="4">
    <source>
        <dbReference type="Proteomes" id="UP000747542"/>
    </source>
</evidence>
<feature type="region of interest" description="Disordered" evidence="1">
    <location>
        <begin position="26"/>
        <end position="51"/>
    </location>
</feature>
<dbReference type="EMBL" id="JAHLQT010016377">
    <property type="protein sequence ID" value="KAG7169481.1"/>
    <property type="molecule type" value="Genomic_DNA"/>
</dbReference>
<sequence>MVGVWVLMSVLCVAGHAHAQLGETVEANQSDTRAMEETSTENNQLVADSHEKEEKVEDELEEATVVVTMRTPRRWKPVEETYLGCIQENDNFTSSLVFVNLTQASNGSVSASEACYDLCLNKVPFSVYITLGPPLQGSVDSCGCFYEHDLNQDDMVAKSKCDGQTMNVYKVYCGPNNLKCFNRAGGVGRPSLPLLALLLLLLLLLRPC</sequence>
<evidence type="ECO:0000313" key="3">
    <source>
        <dbReference type="EMBL" id="KAG7169481.1"/>
    </source>
</evidence>
<comment type="caution">
    <text evidence="3">The sequence shown here is derived from an EMBL/GenBank/DDBJ whole genome shotgun (WGS) entry which is preliminary data.</text>
</comment>